<dbReference type="Gene3D" id="2.60.120.10">
    <property type="entry name" value="Jelly Rolls"/>
    <property type="match status" value="1"/>
</dbReference>
<dbReference type="InterPro" id="IPR011051">
    <property type="entry name" value="RmlC_Cupin_sf"/>
</dbReference>
<dbReference type="PROSITE" id="PS00041">
    <property type="entry name" value="HTH_ARAC_FAMILY_1"/>
    <property type="match status" value="1"/>
</dbReference>
<reference evidence="6" key="1">
    <citation type="submission" date="2023-07" db="EMBL/GenBank/DDBJ databases">
        <title>Genome content predicts the carbon catabolic preferences of heterotrophic bacteria.</title>
        <authorList>
            <person name="Gralka M."/>
        </authorList>
    </citation>
    <scope>NUCLEOTIDE SEQUENCE</scope>
    <source>
        <strain evidence="6">I2M16</strain>
    </source>
</reference>
<dbReference type="Pfam" id="PF12833">
    <property type="entry name" value="HTH_18"/>
    <property type="match status" value="1"/>
</dbReference>
<sequence length="267" mass="30468">MNKQITSQPDYSEWAHGPELITKQWTREPSQRFNPHQRPYQWHKHLRGQLLCIESGLIHVRTEKGTWVLPPHRAGWIPPDAMHSVHFCSALRGWSLLLTPDVCEALPASPCVIGISDVLRALTQRSKRWDKAEPLTVEYRRMLSVIVDEIRLTPHESLHLPMPQDSRLQKVTQALLDDPGNQKTVEEWAVLGSVSSRTLRRLMRAETGLSFAKWQQQAKLNCALEMLARGVSVGDVSDKLGYSTPSNFIAMFRKAFGDSPKQYLMSR</sequence>
<dbReference type="Proteomes" id="UP001169862">
    <property type="component" value="Unassembled WGS sequence"/>
</dbReference>
<dbReference type="InterPro" id="IPR018060">
    <property type="entry name" value="HTH_AraC"/>
</dbReference>
<dbReference type="CDD" id="cd06124">
    <property type="entry name" value="cupin_NimR-like_N"/>
    <property type="match status" value="1"/>
</dbReference>
<dbReference type="PANTHER" id="PTHR11019:SF159">
    <property type="entry name" value="TRANSCRIPTIONAL REGULATOR-RELATED"/>
    <property type="match status" value="1"/>
</dbReference>
<dbReference type="RefSeq" id="WP_303547960.1">
    <property type="nucleotide sequence ID" value="NZ_JAUOPG010000001.1"/>
</dbReference>
<evidence type="ECO:0000256" key="4">
    <source>
        <dbReference type="ARBA" id="ARBA00023163"/>
    </source>
</evidence>
<dbReference type="GO" id="GO:0003700">
    <property type="term" value="F:DNA-binding transcription factor activity"/>
    <property type="evidence" value="ECO:0007669"/>
    <property type="project" value="InterPro"/>
</dbReference>
<gene>
    <name evidence="6" type="ORF">Q4490_00230</name>
</gene>
<keyword evidence="3" id="KW-0238">DNA-binding</keyword>
<dbReference type="InterPro" id="IPR018062">
    <property type="entry name" value="HTH_AraC-typ_CS"/>
</dbReference>
<dbReference type="InterPro" id="IPR009057">
    <property type="entry name" value="Homeodomain-like_sf"/>
</dbReference>
<organism evidence="6 7">
    <name type="scientific">Neptunomonas phycophila</name>
    <dbReference type="NCBI Taxonomy" id="1572645"/>
    <lineage>
        <taxon>Bacteria</taxon>
        <taxon>Pseudomonadati</taxon>
        <taxon>Pseudomonadota</taxon>
        <taxon>Gammaproteobacteria</taxon>
        <taxon>Oceanospirillales</taxon>
        <taxon>Oceanospirillaceae</taxon>
        <taxon>Neptunomonas</taxon>
    </lineage>
</organism>
<dbReference type="GO" id="GO:0043565">
    <property type="term" value="F:sequence-specific DNA binding"/>
    <property type="evidence" value="ECO:0007669"/>
    <property type="project" value="InterPro"/>
</dbReference>
<keyword evidence="2" id="KW-0805">Transcription regulation</keyword>
<dbReference type="PRINTS" id="PR00032">
    <property type="entry name" value="HTHARAC"/>
</dbReference>
<dbReference type="SMART" id="SM00342">
    <property type="entry name" value="HTH_ARAC"/>
    <property type="match status" value="1"/>
</dbReference>
<protein>
    <submittedName>
        <fullName evidence="6">Helix-turn-helix transcriptional regulator</fullName>
    </submittedName>
</protein>
<evidence type="ECO:0000313" key="6">
    <source>
        <dbReference type="EMBL" id="MDO6451976.1"/>
    </source>
</evidence>
<name>A0AAW7XC40_9GAMM</name>
<evidence type="ECO:0000256" key="2">
    <source>
        <dbReference type="ARBA" id="ARBA00023015"/>
    </source>
</evidence>
<evidence type="ECO:0000256" key="3">
    <source>
        <dbReference type="ARBA" id="ARBA00023125"/>
    </source>
</evidence>
<dbReference type="InterPro" id="IPR020449">
    <property type="entry name" value="Tscrpt_reg_AraC-type_HTH"/>
</dbReference>
<dbReference type="SUPFAM" id="SSF51182">
    <property type="entry name" value="RmlC-like cupins"/>
    <property type="match status" value="1"/>
</dbReference>
<keyword evidence="1" id="KW-0678">Repressor</keyword>
<dbReference type="PANTHER" id="PTHR11019">
    <property type="entry name" value="HTH-TYPE TRANSCRIPTIONAL REGULATOR NIMR"/>
    <property type="match status" value="1"/>
</dbReference>
<dbReference type="FunFam" id="1.10.10.60:FF:000132">
    <property type="entry name" value="AraC family transcriptional regulator"/>
    <property type="match status" value="1"/>
</dbReference>
<dbReference type="AlphaFoldDB" id="A0AAW7XC40"/>
<proteinExistence type="predicted"/>
<dbReference type="InterPro" id="IPR014710">
    <property type="entry name" value="RmlC-like_jellyroll"/>
</dbReference>
<dbReference type="Gene3D" id="1.10.10.60">
    <property type="entry name" value="Homeodomain-like"/>
    <property type="match status" value="1"/>
</dbReference>
<dbReference type="EMBL" id="JAUOPG010000001">
    <property type="protein sequence ID" value="MDO6451976.1"/>
    <property type="molecule type" value="Genomic_DNA"/>
</dbReference>
<keyword evidence="4" id="KW-0804">Transcription</keyword>
<dbReference type="SUPFAM" id="SSF46689">
    <property type="entry name" value="Homeodomain-like"/>
    <property type="match status" value="1"/>
</dbReference>
<feature type="domain" description="HTH araC/xylS-type" evidence="5">
    <location>
        <begin position="169"/>
        <end position="266"/>
    </location>
</feature>
<comment type="caution">
    <text evidence="6">The sequence shown here is derived from an EMBL/GenBank/DDBJ whole genome shotgun (WGS) entry which is preliminary data.</text>
</comment>
<dbReference type="PROSITE" id="PS01124">
    <property type="entry name" value="HTH_ARAC_FAMILY_2"/>
    <property type="match status" value="1"/>
</dbReference>
<accession>A0AAW7XC40</accession>
<evidence type="ECO:0000313" key="7">
    <source>
        <dbReference type="Proteomes" id="UP001169862"/>
    </source>
</evidence>
<evidence type="ECO:0000259" key="5">
    <source>
        <dbReference type="PROSITE" id="PS01124"/>
    </source>
</evidence>
<evidence type="ECO:0000256" key="1">
    <source>
        <dbReference type="ARBA" id="ARBA00022491"/>
    </source>
</evidence>